<dbReference type="Proteomes" id="UP000254496">
    <property type="component" value="Unassembled WGS sequence"/>
</dbReference>
<keyword evidence="1" id="KW-1133">Transmembrane helix</keyword>
<accession>A0AB38HDB1</accession>
<protein>
    <submittedName>
        <fullName evidence="2">Uncharacterized protein</fullName>
    </submittedName>
</protein>
<dbReference type="AlphaFoldDB" id="A0AB38HDB1"/>
<dbReference type="EMBL" id="UGHJ01000001">
    <property type="protein sequence ID" value="STO68240.1"/>
    <property type="molecule type" value="Genomic_DNA"/>
</dbReference>
<dbReference type="RefSeq" id="WP_268876389.1">
    <property type="nucleotide sequence ID" value="NZ_UGHE01000002.1"/>
</dbReference>
<evidence type="ECO:0000256" key="1">
    <source>
        <dbReference type="SAM" id="Phobius"/>
    </source>
</evidence>
<comment type="caution">
    <text evidence="2">The sequence shown here is derived from an EMBL/GenBank/DDBJ whole genome shotgun (WGS) entry which is preliminary data.</text>
</comment>
<evidence type="ECO:0000313" key="3">
    <source>
        <dbReference type="Proteomes" id="UP000254496"/>
    </source>
</evidence>
<proteinExistence type="predicted"/>
<name>A0AB38HDB1_9PAST</name>
<sequence>MNGNLSFTLSLAFIALAIFVIYKRYECYIEKKEQQNHQNNH</sequence>
<reference evidence="2 3" key="1">
    <citation type="submission" date="2018-06" db="EMBL/GenBank/DDBJ databases">
        <authorList>
            <consortium name="Pathogen Informatics"/>
            <person name="Doyle S."/>
        </authorList>
    </citation>
    <scope>NUCLEOTIDE SEQUENCE [LARGE SCALE GENOMIC DNA]</scope>
    <source>
        <strain evidence="2 3">NCTC8540</strain>
    </source>
</reference>
<keyword evidence="1" id="KW-0812">Transmembrane</keyword>
<organism evidence="2 3">
    <name type="scientific">Canicola haemoglobinophilus</name>
    <dbReference type="NCBI Taxonomy" id="733"/>
    <lineage>
        <taxon>Bacteria</taxon>
        <taxon>Pseudomonadati</taxon>
        <taxon>Pseudomonadota</taxon>
        <taxon>Gammaproteobacteria</taxon>
        <taxon>Pasteurellales</taxon>
        <taxon>Pasteurellaceae</taxon>
        <taxon>Canicola</taxon>
    </lineage>
</organism>
<feature type="transmembrane region" description="Helical" evidence="1">
    <location>
        <begin position="6"/>
        <end position="22"/>
    </location>
</feature>
<gene>
    <name evidence="2" type="ORF">NCTC8540_00729</name>
</gene>
<keyword evidence="1" id="KW-0472">Membrane</keyword>
<evidence type="ECO:0000313" key="2">
    <source>
        <dbReference type="EMBL" id="STO68240.1"/>
    </source>
</evidence>